<dbReference type="PROSITE" id="PS50004">
    <property type="entry name" value="C2"/>
    <property type="match status" value="2"/>
</dbReference>
<dbReference type="Proteomes" id="UP000708148">
    <property type="component" value="Unassembled WGS sequence"/>
</dbReference>
<dbReference type="InterPro" id="IPR037768">
    <property type="entry name" value="C2B_Copine"/>
</dbReference>
<evidence type="ECO:0000259" key="2">
    <source>
        <dbReference type="PROSITE" id="PS50004"/>
    </source>
</evidence>
<protein>
    <recommendedName>
        <fullName evidence="2">C2 domain-containing protein</fullName>
    </recommendedName>
</protein>
<dbReference type="SUPFAM" id="SSF49562">
    <property type="entry name" value="C2 domain (Calcium/lipid-binding domain, CaLB)"/>
    <property type="match status" value="2"/>
</dbReference>
<accession>A0A8S1JIZ7</accession>
<dbReference type="SMART" id="SM00239">
    <property type="entry name" value="C2"/>
    <property type="match status" value="2"/>
</dbReference>
<evidence type="ECO:0000313" key="4">
    <source>
        <dbReference type="Proteomes" id="UP000708148"/>
    </source>
</evidence>
<dbReference type="PANTHER" id="PTHR10857">
    <property type="entry name" value="COPINE"/>
    <property type="match status" value="1"/>
</dbReference>
<feature type="domain" description="C2" evidence="2">
    <location>
        <begin position="28"/>
        <end position="159"/>
    </location>
</feature>
<dbReference type="SUPFAM" id="SSF53300">
    <property type="entry name" value="vWA-like"/>
    <property type="match status" value="1"/>
</dbReference>
<comment type="similarity">
    <text evidence="1">Belongs to the copine family.</text>
</comment>
<dbReference type="AlphaFoldDB" id="A0A8S1JIZ7"/>
<evidence type="ECO:0000256" key="1">
    <source>
        <dbReference type="ARBA" id="ARBA00009048"/>
    </source>
</evidence>
<dbReference type="Pfam" id="PF07002">
    <property type="entry name" value="Copine"/>
    <property type="match status" value="1"/>
</dbReference>
<dbReference type="GO" id="GO:0005544">
    <property type="term" value="F:calcium-dependent phospholipid binding"/>
    <property type="evidence" value="ECO:0007669"/>
    <property type="project" value="InterPro"/>
</dbReference>
<organism evidence="3 4">
    <name type="scientific">Ostreobium quekettii</name>
    <dbReference type="NCBI Taxonomy" id="121088"/>
    <lineage>
        <taxon>Eukaryota</taxon>
        <taxon>Viridiplantae</taxon>
        <taxon>Chlorophyta</taxon>
        <taxon>core chlorophytes</taxon>
        <taxon>Ulvophyceae</taxon>
        <taxon>TCBD clade</taxon>
        <taxon>Bryopsidales</taxon>
        <taxon>Ostreobineae</taxon>
        <taxon>Ostreobiaceae</taxon>
        <taxon>Ostreobium</taxon>
    </lineage>
</organism>
<evidence type="ECO:0000313" key="3">
    <source>
        <dbReference type="EMBL" id="CAD7705375.1"/>
    </source>
</evidence>
<dbReference type="Gene3D" id="2.60.40.150">
    <property type="entry name" value="C2 domain"/>
    <property type="match status" value="2"/>
</dbReference>
<dbReference type="InterPro" id="IPR000008">
    <property type="entry name" value="C2_dom"/>
</dbReference>
<dbReference type="InterPro" id="IPR036465">
    <property type="entry name" value="vWFA_dom_sf"/>
</dbReference>
<dbReference type="CDD" id="cd04048">
    <property type="entry name" value="C2A_Copine"/>
    <property type="match status" value="1"/>
</dbReference>
<sequence length="574" mass="63262">MGNSASRVGDKGGRLGSLDDELVQRDGREGANAVAALTGAEDYSVWVELRVSCRKLQNRDVTSLSDPMAVLFKRAQTGMWEEVGRTEVVANNLNPVFIKSFSILYQFEHIQRMKLCIYDVDSVGDPARIALRNQDFLGQAEFALSEVVSNSQGKKELSLVNTGRRMSGKSMVVVQYEEQSKLSDEVTLSISASGILSKKKPPSTVLVVSKAQEGGAWQPVARSEVQHNTDAPRWRHLKVSLRNLCNGDMERPLKLEVFSFRSSGSRTVLGEAQASLMELQDLSDGGTLTLGRQKKKKSALTGELHVDGVFITSRPSFLDYIASGFEISFLVAVDFTISNGRPTNRASLHYLDPMGRYPTPYEEAIQGVGEVLEFYDSDRLFPTWGFGGMLPTGVSHCFALNGNDMWPECAGVEGIRSYYRKALMEVGLAAPTLFAPVIGAAMHCAKRDVGKAKYYCLLILTDGIIKDMEDTVRAIVAASSLPLSILIVGIGTADFSKMEALDSDRRLLEADGRKAQRDIVQFVEFNRFKGRGEALAAELLEELPGQFLAYMRYHNMEPLTELQRRDAEGPTPTV</sequence>
<gene>
    <name evidence="3" type="ORF">OSTQU699_LOCUS10730</name>
</gene>
<reference evidence="3" key="1">
    <citation type="submission" date="2020-12" db="EMBL/GenBank/DDBJ databases">
        <authorList>
            <person name="Iha C."/>
        </authorList>
    </citation>
    <scope>NUCLEOTIDE SEQUENCE</scope>
</reference>
<dbReference type="GO" id="GO:0071277">
    <property type="term" value="P:cellular response to calcium ion"/>
    <property type="evidence" value="ECO:0007669"/>
    <property type="project" value="TreeGrafter"/>
</dbReference>
<dbReference type="Pfam" id="PF00168">
    <property type="entry name" value="C2"/>
    <property type="match status" value="2"/>
</dbReference>
<name>A0A8S1JIZ7_9CHLO</name>
<dbReference type="GO" id="GO:0005886">
    <property type="term" value="C:plasma membrane"/>
    <property type="evidence" value="ECO:0007669"/>
    <property type="project" value="TreeGrafter"/>
</dbReference>
<dbReference type="EMBL" id="CAJHUC010003109">
    <property type="protein sequence ID" value="CAD7705375.1"/>
    <property type="molecule type" value="Genomic_DNA"/>
</dbReference>
<dbReference type="OrthoDB" id="5855668at2759"/>
<dbReference type="PANTHER" id="PTHR10857:SF106">
    <property type="entry name" value="C2 DOMAIN-CONTAINING PROTEIN"/>
    <property type="match status" value="1"/>
</dbReference>
<dbReference type="InterPro" id="IPR035892">
    <property type="entry name" value="C2_domain_sf"/>
</dbReference>
<dbReference type="FunFam" id="2.60.40.150:FF:000099">
    <property type="entry name" value="Copine 3"/>
    <property type="match status" value="1"/>
</dbReference>
<comment type="caution">
    <text evidence="3">The sequence shown here is derived from an EMBL/GenBank/DDBJ whole genome shotgun (WGS) entry which is preliminary data.</text>
</comment>
<dbReference type="InterPro" id="IPR010734">
    <property type="entry name" value="Copine_C"/>
</dbReference>
<keyword evidence="4" id="KW-1185">Reference proteome</keyword>
<feature type="domain" description="C2" evidence="2">
    <location>
        <begin position="166"/>
        <end position="290"/>
    </location>
</feature>
<proteinExistence type="inferred from homology"/>
<dbReference type="CDD" id="cd04047">
    <property type="entry name" value="C2B_Copine"/>
    <property type="match status" value="1"/>
</dbReference>
<dbReference type="InterPro" id="IPR045052">
    <property type="entry name" value="Copine"/>
</dbReference>